<proteinExistence type="predicted"/>
<dbReference type="RefSeq" id="WP_272445250.1">
    <property type="nucleotide sequence ID" value="NZ_JAMQKC010000003.1"/>
</dbReference>
<name>A0A9X4AE16_9BACI</name>
<dbReference type="AlphaFoldDB" id="A0A9X4AE16"/>
<protein>
    <submittedName>
        <fullName evidence="1">Uncharacterized protein</fullName>
    </submittedName>
</protein>
<organism evidence="1 2">
    <name type="scientific">Aquibacillus salsiterrae</name>
    <dbReference type="NCBI Taxonomy" id="2950439"/>
    <lineage>
        <taxon>Bacteria</taxon>
        <taxon>Bacillati</taxon>
        <taxon>Bacillota</taxon>
        <taxon>Bacilli</taxon>
        <taxon>Bacillales</taxon>
        <taxon>Bacillaceae</taxon>
        <taxon>Aquibacillus</taxon>
    </lineage>
</organism>
<accession>A0A9X4AE16</accession>
<comment type="caution">
    <text evidence="1">The sequence shown here is derived from an EMBL/GenBank/DDBJ whole genome shotgun (WGS) entry which is preliminary data.</text>
</comment>
<dbReference type="Proteomes" id="UP001145069">
    <property type="component" value="Unassembled WGS sequence"/>
</dbReference>
<dbReference type="EMBL" id="JAMQKC010000003">
    <property type="protein sequence ID" value="MDC3416242.1"/>
    <property type="molecule type" value="Genomic_DNA"/>
</dbReference>
<keyword evidence="2" id="KW-1185">Reference proteome</keyword>
<evidence type="ECO:0000313" key="1">
    <source>
        <dbReference type="EMBL" id="MDC3416242.1"/>
    </source>
</evidence>
<sequence>MTMVKMIVQTTYNGQLLRAGKEYEVASETAHRWDVSNIAKIVSAETEENHE</sequence>
<evidence type="ECO:0000313" key="2">
    <source>
        <dbReference type="Proteomes" id="UP001145069"/>
    </source>
</evidence>
<gene>
    <name evidence="1" type="ORF">NC799_04880</name>
</gene>
<reference evidence="1" key="1">
    <citation type="submission" date="2022-06" db="EMBL/GenBank/DDBJ databases">
        <title>Aquibacillus sp. a new bacterium isolated from soil saline samples.</title>
        <authorList>
            <person name="Galisteo C."/>
            <person name="De La Haba R."/>
            <person name="Sanchez-Porro C."/>
            <person name="Ventosa A."/>
        </authorList>
    </citation>
    <scope>NUCLEOTIDE SEQUENCE</scope>
    <source>
        <strain evidence="1">3ASR75-54</strain>
    </source>
</reference>